<reference evidence="1" key="1">
    <citation type="submission" date="2021-05" db="EMBL/GenBank/DDBJ databases">
        <authorList>
            <person name="Alioto T."/>
            <person name="Alioto T."/>
            <person name="Gomez Garrido J."/>
        </authorList>
    </citation>
    <scope>NUCLEOTIDE SEQUENCE</scope>
</reference>
<proteinExistence type="predicted"/>
<accession>A0A8D8ZE38</accession>
<sequence length="127" mass="14993">MNMTLNLTRKKTTALLRSKQNSKILNKNSQQGRFLSLFFPIHTRTLRTMYVLYVSSLQKQRGVSTLVTHSGVLQFLQSFCTKTHYFFFYHSIKWKKKKKCLFLQKHCENSLKPRSGRKCRYAAPLVL</sequence>
<organism evidence="1">
    <name type="scientific">Cacopsylla melanoneura</name>
    <dbReference type="NCBI Taxonomy" id="428564"/>
    <lineage>
        <taxon>Eukaryota</taxon>
        <taxon>Metazoa</taxon>
        <taxon>Ecdysozoa</taxon>
        <taxon>Arthropoda</taxon>
        <taxon>Hexapoda</taxon>
        <taxon>Insecta</taxon>
        <taxon>Pterygota</taxon>
        <taxon>Neoptera</taxon>
        <taxon>Paraneoptera</taxon>
        <taxon>Hemiptera</taxon>
        <taxon>Sternorrhyncha</taxon>
        <taxon>Psylloidea</taxon>
        <taxon>Psyllidae</taxon>
        <taxon>Psyllinae</taxon>
        <taxon>Cacopsylla</taxon>
    </lineage>
</organism>
<protein>
    <submittedName>
        <fullName evidence="1">Uncharacterized protein</fullName>
    </submittedName>
</protein>
<dbReference type="EMBL" id="HBUF01507255">
    <property type="protein sequence ID" value="CAG6745954.1"/>
    <property type="molecule type" value="Transcribed_RNA"/>
</dbReference>
<dbReference type="AlphaFoldDB" id="A0A8D8ZE38"/>
<evidence type="ECO:0000313" key="1">
    <source>
        <dbReference type="EMBL" id="CAG6745954.1"/>
    </source>
</evidence>
<name>A0A8D8ZE38_9HEMI</name>